<comment type="pathway">
    <text evidence="3 4">Sulfur metabolism; hydrogen sulfide biosynthesis; sulfite from sulfate.</text>
</comment>
<keyword evidence="4" id="KW-0411">Iron-sulfur</keyword>
<feature type="binding site" evidence="4">
    <location>
        <position position="183"/>
    </location>
    <ligand>
        <name>[4Fe-4S] cluster</name>
        <dbReference type="ChEBI" id="CHEBI:49883"/>
    </ligand>
</feature>
<organism evidence="6">
    <name type="scientific">Roseihalotalea indica</name>
    <dbReference type="NCBI Taxonomy" id="2867963"/>
    <lineage>
        <taxon>Bacteria</taxon>
        <taxon>Pseudomonadati</taxon>
        <taxon>Bacteroidota</taxon>
        <taxon>Cytophagia</taxon>
        <taxon>Cytophagales</taxon>
        <taxon>Catalimonadaceae</taxon>
        <taxon>Roseihalotalea</taxon>
    </lineage>
</organism>
<dbReference type="GO" id="GO:0046872">
    <property type="term" value="F:metal ion binding"/>
    <property type="evidence" value="ECO:0007669"/>
    <property type="project" value="UniProtKB-KW"/>
</dbReference>
<evidence type="ECO:0000256" key="4">
    <source>
        <dbReference type="HAMAP-Rule" id="MF_00063"/>
    </source>
</evidence>
<dbReference type="InterPro" id="IPR014729">
    <property type="entry name" value="Rossmann-like_a/b/a_fold"/>
</dbReference>
<evidence type="ECO:0000256" key="3">
    <source>
        <dbReference type="ARBA" id="ARBA00024327"/>
    </source>
</evidence>
<feature type="binding site" evidence="4">
    <location>
        <position position="101"/>
    </location>
    <ligand>
        <name>[4Fe-4S] cluster</name>
        <dbReference type="ChEBI" id="CHEBI:49883"/>
    </ligand>
</feature>
<comment type="subcellular location">
    <subcellularLocation>
        <location evidence="4">Cytoplasm</location>
    </subcellularLocation>
</comment>
<dbReference type="GO" id="GO:0051539">
    <property type="term" value="F:4 iron, 4 sulfur cluster binding"/>
    <property type="evidence" value="ECO:0007669"/>
    <property type="project" value="UniProtKB-UniRule"/>
</dbReference>
<keyword evidence="4" id="KW-0963">Cytoplasm</keyword>
<dbReference type="NCBIfam" id="NF002537">
    <property type="entry name" value="PRK02090.1"/>
    <property type="match status" value="1"/>
</dbReference>
<keyword evidence="4" id="KW-0408">Iron</keyword>
<dbReference type="PIRSF" id="PIRSF000857">
    <property type="entry name" value="PAPS_reductase"/>
    <property type="match status" value="1"/>
</dbReference>
<reference evidence="6" key="1">
    <citation type="journal article" date="2023" name="Comput. Struct. Biotechnol. J.">
        <title>Discovery of a novel marine Bacteroidetes with a rich repertoire of carbohydrate-active enzymes.</title>
        <authorList>
            <person name="Chen B."/>
            <person name="Liu G."/>
            <person name="Chen Q."/>
            <person name="Wang H."/>
            <person name="Liu L."/>
            <person name="Tang K."/>
        </authorList>
    </citation>
    <scope>NUCLEOTIDE SEQUENCE</scope>
    <source>
        <strain evidence="6">TK19036</strain>
    </source>
</reference>
<feature type="domain" description="Phosphoadenosine phosphosulphate reductase" evidence="5">
    <location>
        <begin position="20"/>
        <end position="188"/>
    </location>
</feature>
<sequence>MTFEEIETRIRAYQQEGKTLFTSSSFQSHSLVLLHMLSRIDRSIPVYFLNTGYHFPETVAFVDEITERLGLNTIRLNPILPKHQQRDAEGNLLFTSDPDYCCFLNKTQPMEAVLREYDVWINGVRADQSLVRKAMKVEQPAPHGTLRFHPMLDWSIREVFAYLREYDLPRHPLDAKGYASIGCEPCTKKPDPDMQEREARWYGMNKVECGLNTDLAKSS</sequence>
<dbReference type="EMBL" id="CP120682">
    <property type="protein sequence ID" value="WKN34301.1"/>
    <property type="molecule type" value="Genomic_DNA"/>
</dbReference>
<evidence type="ECO:0000256" key="1">
    <source>
        <dbReference type="ARBA" id="ARBA00009732"/>
    </source>
</evidence>
<dbReference type="GO" id="GO:0019379">
    <property type="term" value="P:sulfate assimilation, phosphoadenylyl sulfate reduction by phosphoadenylyl-sulfate reductase (thioredoxin)"/>
    <property type="evidence" value="ECO:0007669"/>
    <property type="project" value="UniProtKB-UniRule"/>
</dbReference>
<dbReference type="GO" id="GO:0070814">
    <property type="term" value="P:hydrogen sulfide biosynthetic process"/>
    <property type="evidence" value="ECO:0007669"/>
    <property type="project" value="UniProtKB-UniRule"/>
</dbReference>
<comment type="function">
    <text evidence="4">Catalyzes the formation of sulfite from adenosine 5'-phosphosulfate (APS) using thioredoxin as an electron donor.</text>
</comment>
<keyword evidence="4" id="KW-0479">Metal-binding</keyword>
<dbReference type="GO" id="GO:0004604">
    <property type="term" value="F:phosphoadenylyl-sulfate reductase (thioredoxin) activity"/>
    <property type="evidence" value="ECO:0007669"/>
    <property type="project" value="UniProtKB-UniRule"/>
</dbReference>
<dbReference type="InterPro" id="IPR002500">
    <property type="entry name" value="PAPS_reduct_dom"/>
</dbReference>
<dbReference type="Pfam" id="PF01507">
    <property type="entry name" value="PAPS_reduct"/>
    <property type="match status" value="1"/>
</dbReference>
<protein>
    <recommendedName>
        <fullName evidence="4">Adenosine 5'-phosphosulfate reductase</fullName>
        <shortName evidence="4">APS reductase</shortName>
        <ecNumber evidence="4">1.8.4.10</ecNumber>
    </recommendedName>
    <alternativeName>
        <fullName evidence="4">5'-adenylylsulfate reductase</fullName>
    </alternativeName>
    <alternativeName>
        <fullName evidence="4">Thioredoxin-dependent 5'-adenylylsulfate reductase</fullName>
    </alternativeName>
</protein>
<dbReference type="GO" id="GO:0005737">
    <property type="term" value="C:cytoplasm"/>
    <property type="evidence" value="ECO:0007669"/>
    <property type="project" value="UniProtKB-SubCell"/>
</dbReference>
<proteinExistence type="inferred from homology"/>
<feature type="active site" description="Nucleophile; cysteine thiosulfonate intermediate" evidence="4">
    <location>
        <position position="209"/>
    </location>
</feature>
<evidence type="ECO:0000313" key="6">
    <source>
        <dbReference type="EMBL" id="WKN34301.1"/>
    </source>
</evidence>
<comment type="cofactor">
    <cofactor evidence="4">
        <name>[4Fe-4S] cluster</name>
        <dbReference type="ChEBI" id="CHEBI:49883"/>
    </cofactor>
    <text evidence="4">Binds 1 [4Fe-4S] cluster per subunit.</text>
</comment>
<dbReference type="HAMAP" id="MF_00063">
    <property type="entry name" value="CysH"/>
    <property type="match status" value="1"/>
</dbReference>
<dbReference type="GO" id="GO:0043866">
    <property type="term" value="F:adenylyl-sulfate reductase (thioredoxin) activity"/>
    <property type="evidence" value="ECO:0007669"/>
    <property type="project" value="UniProtKB-EC"/>
</dbReference>
<dbReference type="PANTHER" id="PTHR46509:SF1">
    <property type="entry name" value="PHOSPHOADENOSINE PHOSPHOSULFATE REDUCTASE"/>
    <property type="match status" value="1"/>
</dbReference>
<gene>
    <name evidence="4" type="primary">cysH</name>
    <name evidence="6" type="ORF">K4G66_18140</name>
</gene>
<dbReference type="Gene3D" id="3.40.50.620">
    <property type="entry name" value="HUPs"/>
    <property type="match status" value="1"/>
</dbReference>
<dbReference type="EC" id="1.8.4.10" evidence="4"/>
<dbReference type="InterPro" id="IPR004511">
    <property type="entry name" value="PAPS/APS_Rdtase"/>
</dbReference>
<dbReference type="SUPFAM" id="SSF52402">
    <property type="entry name" value="Adenine nucleotide alpha hydrolases-like"/>
    <property type="match status" value="1"/>
</dbReference>
<reference evidence="6" key="2">
    <citation type="journal article" date="2024" name="Antonie Van Leeuwenhoek">
        <title>Roseihalotalea indica gen. nov., sp. nov., a halophilic Bacteroidetes from mesopelagic Southwest Indian Ocean with higher carbohydrate metabolic potential.</title>
        <authorList>
            <person name="Chen B."/>
            <person name="Zhang M."/>
            <person name="Lin D."/>
            <person name="Ye J."/>
            <person name="Tang K."/>
        </authorList>
    </citation>
    <scope>NUCLEOTIDE SEQUENCE</scope>
    <source>
        <strain evidence="6">TK19036</strain>
    </source>
</reference>
<dbReference type="NCBIfam" id="TIGR00434">
    <property type="entry name" value="cysH"/>
    <property type="match status" value="1"/>
</dbReference>
<comment type="similarity">
    <text evidence="1 4">Belongs to the PAPS reductase family. CysH subfamily.</text>
</comment>
<dbReference type="AlphaFoldDB" id="A0AA49JC38"/>
<comment type="catalytic activity">
    <reaction evidence="4">
        <text>[thioredoxin]-disulfide + sulfite + AMP + 2 H(+) = adenosine 5'-phosphosulfate + [thioredoxin]-dithiol</text>
        <dbReference type="Rhea" id="RHEA:21976"/>
        <dbReference type="Rhea" id="RHEA-COMP:10698"/>
        <dbReference type="Rhea" id="RHEA-COMP:10700"/>
        <dbReference type="ChEBI" id="CHEBI:15378"/>
        <dbReference type="ChEBI" id="CHEBI:17359"/>
        <dbReference type="ChEBI" id="CHEBI:29950"/>
        <dbReference type="ChEBI" id="CHEBI:50058"/>
        <dbReference type="ChEBI" id="CHEBI:58243"/>
        <dbReference type="ChEBI" id="CHEBI:456215"/>
        <dbReference type="EC" id="1.8.4.10"/>
    </reaction>
</comment>
<feature type="binding site" evidence="4">
    <location>
        <position position="186"/>
    </location>
    <ligand>
        <name>[4Fe-4S] cluster</name>
        <dbReference type="ChEBI" id="CHEBI:49883"/>
    </ligand>
</feature>
<feature type="binding site" evidence="4">
    <location>
        <position position="102"/>
    </location>
    <ligand>
        <name>[4Fe-4S] cluster</name>
        <dbReference type="ChEBI" id="CHEBI:49883"/>
    </ligand>
</feature>
<keyword evidence="2 4" id="KW-0560">Oxidoreductase</keyword>
<evidence type="ECO:0000259" key="5">
    <source>
        <dbReference type="Pfam" id="PF01507"/>
    </source>
</evidence>
<dbReference type="PANTHER" id="PTHR46509">
    <property type="entry name" value="PHOSPHOADENOSINE PHOSPHOSULFATE REDUCTASE"/>
    <property type="match status" value="1"/>
</dbReference>
<evidence type="ECO:0000256" key="2">
    <source>
        <dbReference type="ARBA" id="ARBA00023002"/>
    </source>
</evidence>
<accession>A0AA49JC38</accession>
<name>A0AA49JC38_9BACT</name>